<accession>A0AAF0TZ10</accession>
<evidence type="ECO:0000313" key="2">
    <source>
        <dbReference type="Proteomes" id="UP001234989"/>
    </source>
</evidence>
<reference evidence="1" key="1">
    <citation type="submission" date="2023-08" db="EMBL/GenBank/DDBJ databases">
        <title>A de novo genome assembly of Solanum verrucosum Schlechtendal, a Mexican diploid species geographically isolated from the other diploid A-genome species in potato relatives.</title>
        <authorList>
            <person name="Hosaka K."/>
        </authorList>
    </citation>
    <scope>NUCLEOTIDE SEQUENCE</scope>
    <source>
        <tissue evidence="1">Young leaves</tissue>
    </source>
</reference>
<dbReference type="Proteomes" id="UP001234989">
    <property type="component" value="Chromosome 6"/>
</dbReference>
<sequence>MAKMMTQMDLLTKHVMGSCSKVVNVVSVSGVNPDEAHFEAIYNEEIHFLANQLRGFCPNYPWSGEIKVGTGTIMMVGETEIGNDVTVVQIGESGMVTKIDMCLPMSVKSQKNKVLILKISAPKTFLLVFSTKWKDQTRC</sequence>
<gene>
    <name evidence="1" type="ORF">MTR67_025975</name>
</gene>
<evidence type="ECO:0000313" key="1">
    <source>
        <dbReference type="EMBL" id="WMV32590.1"/>
    </source>
</evidence>
<protein>
    <submittedName>
        <fullName evidence="1">Uncharacterized protein</fullName>
    </submittedName>
</protein>
<organism evidence="1 2">
    <name type="scientific">Solanum verrucosum</name>
    <dbReference type="NCBI Taxonomy" id="315347"/>
    <lineage>
        <taxon>Eukaryota</taxon>
        <taxon>Viridiplantae</taxon>
        <taxon>Streptophyta</taxon>
        <taxon>Embryophyta</taxon>
        <taxon>Tracheophyta</taxon>
        <taxon>Spermatophyta</taxon>
        <taxon>Magnoliopsida</taxon>
        <taxon>eudicotyledons</taxon>
        <taxon>Gunneridae</taxon>
        <taxon>Pentapetalae</taxon>
        <taxon>asterids</taxon>
        <taxon>lamiids</taxon>
        <taxon>Solanales</taxon>
        <taxon>Solanaceae</taxon>
        <taxon>Solanoideae</taxon>
        <taxon>Solaneae</taxon>
        <taxon>Solanum</taxon>
    </lineage>
</organism>
<name>A0AAF0TZ10_SOLVR</name>
<dbReference type="EMBL" id="CP133617">
    <property type="protein sequence ID" value="WMV32590.1"/>
    <property type="molecule type" value="Genomic_DNA"/>
</dbReference>
<dbReference type="AlphaFoldDB" id="A0AAF0TZ10"/>
<keyword evidence="2" id="KW-1185">Reference proteome</keyword>
<proteinExistence type="predicted"/>